<dbReference type="PANTHER" id="PTHR47958">
    <property type="entry name" value="ATP-DEPENDENT RNA HELICASE DBP3"/>
    <property type="match status" value="1"/>
</dbReference>
<sequence>MGEADRILDMGFEPQIRKIVQQIDMPPPGQWQKMLFSATFPTEIQVLQLEEIGTSASESEVGNASPALLGDEPAGSVSSRTRDLKRHFDAYGKILNIRIRRNFAFIQFESQDMPPNMRYI</sequence>
<reference evidence="5" key="1">
    <citation type="submission" date="2022-04" db="EMBL/GenBank/DDBJ databases">
        <title>A functionally conserved STORR gene fusion in Papaver species that diverged 16.8 million years ago.</title>
        <authorList>
            <person name="Catania T."/>
        </authorList>
    </citation>
    <scope>NUCLEOTIDE SEQUENCE</scope>
    <source>
        <strain evidence="5">S-188037</strain>
    </source>
</reference>
<organism evidence="5 6">
    <name type="scientific">Papaver atlanticum</name>
    <dbReference type="NCBI Taxonomy" id="357466"/>
    <lineage>
        <taxon>Eukaryota</taxon>
        <taxon>Viridiplantae</taxon>
        <taxon>Streptophyta</taxon>
        <taxon>Embryophyta</taxon>
        <taxon>Tracheophyta</taxon>
        <taxon>Spermatophyta</taxon>
        <taxon>Magnoliopsida</taxon>
        <taxon>Ranunculales</taxon>
        <taxon>Papaveraceae</taxon>
        <taxon>Papaveroideae</taxon>
        <taxon>Papaver</taxon>
    </lineage>
</organism>
<accession>A0AAD4T5H7</accession>
<evidence type="ECO:0000313" key="6">
    <source>
        <dbReference type="Proteomes" id="UP001202328"/>
    </source>
</evidence>
<dbReference type="Proteomes" id="UP001202328">
    <property type="component" value="Unassembled WGS sequence"/>
</dbReference>
<evidence type="ECO:0000313" key="5">
    <source>
        <dbReference type="EMBL" id="KAI3942061.1"/>
    </source>
</evidence>
<dbReference type="Pfam" id="PF00270">
    <property type="entry name" value="DEAD"/>
    <property type="match status" value="1"/>
</dbReference>
<dbReference type="InterPro" id="IPR035979">
    <property type="entry name" value="RBD_domain_sf"/>
</dbReference>
<dbReference type="Gene3D" id="3.40.50.300">
    <property type="entry name" value="P-loop containing nucleotide triphosphate hydrolases"/>
    <property type="match status" value="1"/>
</dbReference>
<dbReference type="InterPro" id="IPR027417">
    <property type="entry name" value="P-loop_NTPase"/>
</dbReference>
<feature type="domain" description="RRM" evidence="4">
    <location>
        <begin position="65"/>
        <end position="120"/>
    </location>
</feature>
<evidence type="ECO:0000256" key="1">
    <source>
        <dbReference type="ARBA" id="ARBA00022884"/>
    </source>
</evidence>
<proteinExistence type="predicted"/>
<dbReference type="Pfam" id="PF00076">
    <property type="entry name" value="RRM_1"/>
    <property type="match status" value="1"/>
</dbReference>
<dbReference type="InterPro" id="IPR000504">
    <property type="entry name" value="RRM_dom"/>
</dbReference>
<dbReference type="InterPro" id="IPR012677">
    <property type="entry name" value="Nucleotide-bd_a/b_plait_sf"/>
</dbReference>
<name>A0AAD4T5H7_9MAGN</name>
<keyword evidence="1 2" id="KW-0694">RNA-binding</keyword>
<dbReference type="AlphaFoldDB" id="A0AAD4T5H7"/>
<gene>
    <name evidence="5" type="ORF">MKW98_021256</name>
</gene>
<evidence type="ECO:0000256" key="3">
    <source>
        <dbReference type="SAM" id="MobiDB-lite"/>
    </source>
</evidence>
<protein>
    <recommendedName>
        <fullName evidence="4">RRM domain-containing protein</fullName>
    </recommendedName>
</protein>
<evidence type="ECO:0000259" key="4">
    <source>
        <dbReference type="PROSITE" id="PS50102"/>
    </source>
</evidence>
<feature type="region of interest" description="Disordered" evidence="3">
    <location>
        <begin position="55"/>
        <end position="81"/>
    </location>
</feature>
<dbReference type="EMBL" id="JAJJMB010004727">
    <property type="protein sequence ID" value="KAI3942061.1"/>
    <property type="molecule type" value="Genomic_DNA"/>
</dbReference>
<dbReference type="Gene3D" id="3.30.70.330">
    <property type="match status" value="1"/>
</dbReference>
<dbReference type="GO" id="GO:0005524">
    <property type="term" value="F:ATP binding"/>
    <property type="evidence" value="ECO:0007669"/>
    <property type="project" value="InterPro"/>
</dbReference>
<evidence type="ECO:0000256" key="2">
    <source>
        <dbReference type="PROSITE-ProRule" id="PRU00176"/>
    </source>
</evidence>
<comment type="caution">
    <text evidence="5">The sequence shown here is derived from an EMBL/GenBank/DDBJ whole genome shotgun (WGS) entry which is preliminary data.</text>
</comment>
<dbReference type="InterPro" id="IPR011545">
    <property type="entry name" value="DEAD/DEAH_box_helicase_dom"/>
</dbReference>
<dbReference type="SUPFAM" id="SSF54928">
    <property type="entry name" value="RNA-binding domain, RBD"/>
    <property type="match status" value="1"/>
</dbReference>
<dbReference type="PROSITE" id="PS50102">
    <property type="entry name" value="RRM"/>
    <property type="match status" value="1"/>
</dbReference>
<dbReference type="SUPFAM" id="SSF52540">
    <property type="entry name" value="P-loop containing nucleoside triphosphate hydrolases"/>
    <property type="match status" value="1"/>
</dbReference>
<dbReference type="GO" id="GO:0003723">
    <property type="term" value="F:RNA binding"/>
    <property type="evidence" value="ECO:0007669"/>
    <property type="project" value="UniProtKB-UniRule"/>
</dbReference>
<keyword evidence="6" id="KW-1185">Reference proteome</keyword>